<dbReference type="InterPro" id="IPR050085">
    <property type="entry name" value="AGPR"/>
</dbReference>
<evidence type="ECO:0000256" key="2">
    <source>
        <dbReference type="ARBA" id="ARBA00022605"/>
    </source>
</evidence>
<dbReference type="InterPro" id="IPR023013">
    <property type="entry name" value="AGPR_AS"/>
</dbReference>
<dbReference type="InterPro" id="IPR058924">
    <property type="entry name" value="AGPR_dimerisation_dom"/>
</dbReference>
<dbReference type="InterPro" id="IPR000706">
    <property type="entry name" value="AGPR_type-1"/>
</dbReference>
<dbReference type="GO" id="GO:0003942">
    <property type="term" value="F:N-acetyl-gamma-glutamyl-phosphate reductase activity"/>
    <property type="evidence" value="ECO:0007669"/>
    <property type="project" value="UniProtKB-UniRule"/>
</dbReference>
<dbReference type="HAMAP" id="MF_00150">
    <property type="entry name" value="ArgC_type1"/>
    <property type="match status" value="1"/>
</dbReference>
<feature type="active site" evidence="5 6">
    <location>
        <position position="132"/>
    </location>
</feature>
<dbReference type="InterPro" id="IPR000534">
    <property type="entry name" value="Semialdehyde_DH_NAD-bd"/>
</dbReference>
<evidence type="ECO:0000259" key="7">
    <source>
        <dbReference type="SMART" id="SM00859"/>
    </source>
</evidence>
<dbReference type="GO" id="GO:0070401">
    <property type="term" value="F:NADP+ binding"/>
    <property type="evidence" value="ECO:0007669"/>
    <property type="project" value="InterPro"/>
</dbReference>
<dbReference type="CDD" id="cd23934">
    <property type="entry name" value="AGPR_1_C"/>
    <property type="match status" value="1"/>
</dbReference>
<dbReference type="NCBIfam" id="TIGR01850">
    <property type="entry name" value="argC"/>
    <property type="match status" value="1"/>
</dbReference>
<comment type="pathway">
    <text evidence="5">Amino-acid biosynthesis; L-arginine biosynthesis; N(2)-acetyl-L-ornithine from L-glutamate: step 3/4.</text>
</comment>
<dbReference type="Gene3D" id="3.30.360.10">
    <property type="entry name" value="Dihydrodipicolinate Reductase, domain 2"/>
    <property type="match status" value="1"/>
</dbReference>
<dbReference type="SUPFAM" id="SSF51735">
    <property type="entry name" value="NAD(P)-binding Rossmann-fold domains"/>
    <property type="match status" value="1"/>
</dbReference>
<name>A0A9D1M783_9BACT</name>
<dbReference type="GO" id="GO:0051287">
    <property type="term" value="F:NAD binding"/>
    <property type="evidence" value="ECO:0007669"/>
    <property type="project" value="InterPro"/>
</dbReference>
<keyword evidence="3 5" id="KW-0521">NADP</keyword>
<evidence type="ECO:0000256" key="5">
    <source>
        <dbReference type="HAMAP-Rule" id="MF_00150"/>
    </source>
</evidence>
<organism evidence="8 9">
    <name type="scientific">Candidatus Gallibacteroides avistercoris</name>
    <dbReference type="NCBI Taxonomy" id="2840833"/>
    <lineage>
        <taxon>Bacteria</taxon>
        <taxon>Pseudomonadati</taxon>
        <taxon>Bacteroidota</taxon>
        <taxon>Bacteroidia</taxon>
        <taxon>Bacteroidales</taxon>
        <taxon>Bacteroidaceae</taxon>
        <taxon>Bacteroidaceae incertae sedis</taxon>
        <taxon>Candidatus Gallibacteroides</taxon>
    </lineage>
</organism>
<dbReference type="SMART" id="SM00859">
    <property type="entry name" value="Semialdhyde_dh"/>
    <property type="match status" value="1"/>
</dbReference>
<comment type="subcellular location">
    <subcellularLocation>
        <location evidence="5">Cytoplasm</location>
    </subcellularLocation>
</comment>
<dbReference type="Pfam" id="PF01118">
    <property type="entry name" value="Semialdhyde_dh"/>
    <property type="match status" value="1"/>
</dbReference>
<dbReference type="SUPFAM" id="SSF55347">
    <property type="entry name" value="Glyceraldehyde-3-phosphate dehydrogenase-like, C-terminal domain"/>
    <property type="match status" value="1"/>
</dbReference>
<feature type="domain" description="Semialdehyde dehydrogenase NAD-binding" evidence="7">
    <location>
        <begin position="3"/>
        <end position="124"/>
    </location>
</feature>
<comment type="caution">
    <text evidence="8">The sequence shown here is derived from an EMBL/GenBank/DDBJ whole genome shotgun (WGS) entry which is preliminary data.</text>
</comment>
<dbReference type="Gene3D" id="3.40.50.720">
    <property type="entry name" value="NAD(P)-binding Rossmann-like Domain"/>
    <property type="match status" value="1"/>
</dbReference>
<dbReference type="InterPro" id="IPR036291">
    <property type="entry name" value="NAD(P)-bd_dom_sf"/>
</dbReference>
<dbReference type="PANTHER" id="PTHR32338">
    <property type="entry name" value="N-ACETYL-GAMMA-GLUTAMYL-PHOSPHATE REDUCTASE, CHLOROPLASTIC-RELATED-RELATED"/>
    <property type="match status" value="1"/>
</dbReference>
<dbReference type="EMBL" id="DVNA01000080">
    <property type="protein sequence ID" value="HIU54855.1"/>
    <property type="molecule type" value="Genomic_DNA"/>
</dbReference>
<comment type="catalytic activity">
    <reaction evidence="5">
        <text>N-acetyl-L-glutamate 5-semialdehyde + phosphate + NADP(+) = N-acetyl-L-glutamyl 5-phosphate + NADPH + H(+)</text>
        <dbReference type="Rhea" id="RHEA:21588"/>
        <dbReference type="ChEBI" id="CHEBI:15378"/>
        <dbReference type="ChEBI" id="CHEBI:29123"/>
        <dbReference type="ChEBI" id="CHEBI:43474"/>
        <dbReference type="ChEBI" id="CHEBI:57783"/>
        <dbReference type="ChEBI" id="CHEBI:57936"/>
        <dbReference type="ChEBI" id="CHEBI:58349"/>
        <dbReference type="EC" id="1.2.1.38"/>
    </reaction>
</comment>
<dbReference type="Proteomes" id="UP000824112">
    <property type="component" value="Unassembled WGS sequence"/>
</dbReference>
<sequence length="322" mass="35888">MIRVGIIGGAGYTAGELIRLLINHPDVEIVFVNSSSNAGNKICDVHSGLYGETDLTFTEQTPFDQIDVLFFCTAHGDTRKFMESHTLPEELRLIDLSMDYRMESPEHDFVYGLPELNRRRIVRAKHIANPGCFATAIQLALLPLAKNLLLNSDVHVHAITGSTGAGQKPSATSHFSWRNDNISIYKPFTHQHLAEIGQSLKQLQNSFSSKINFIPVRGDFARGIFVTAYLDCPVELPEIIKLYEAYYDDHSFTHIVDKNLDLKQVVGTNKCLLHLEKHGDKLLITSVIDNLLKGASGQAVHNMNLLFGLEEKVGLHLKPVGF</sequence>
<protein>
    <recommendedName>
        <fullName evidence="5">N-acetyl-gamma-glutamyl-phosphate reductase</fullName>
        <shortName evidence="5">AGPR</shortName>
        <ecNumber evidence="5">1.2.1.38</ecNumber>
    </recommendedName>
    <alternativeName>
        <fullName evidence="5">N-acetyl-glutamate semialdehyde dehydrogenase</fullName>
        <shortName evidence="5">NAGSA dehydrogenase</shortName>
    </alternativeName>
</protein>
<dbReference type="Pfam" id="PF22698">
    <property type="entry name" value="Semialdhyde_dhC_1"/>
    <property type="match status" value="1"/>
</dbReference>
<evidence type="ECO:0000256" key="6">
    <source>
        <dbReference type="PROSITE-ProRule" id="PRU10010"/>
    </source>
</evidence>
<evidence type="ECO:0000313" key="9">
    <source>
        <dbReference type="Proteomes" id="UP000824112"/>
    </source>
</evidence>
<dbReference type="CDD" id="cd17895">
    <property type="entry name" value="AGPR_1_N"/>
    <property type="match status" value="1"/>
</dbReference>
<keyword evidence="4 5" id="KW-0560">Oxidoreductase</keyword>
<gene>
    <name evidence="5" type="primary">argC</name>
    <name evidence="8" type="ORF">IAB03_03490</name>
</gene>
<dbReference type="EC" id="1.2.1.38" evidence="5"/>
<reference evidence="8" key="2">
    <citation type="journal article" date="2021" name="PeerJ">
        <title>Extensive microbial diversity within the chicken gut microbiome revealed by metagenomics and culture.</title>
        <authorList>
            <person name="Gilroy R."/>
            <person name="Ravi A."/>
            <person name="Getino M."/>
            <person name="Pursley I."/>
            <person name="Horton D.L."/>
            <person name="Alikhan N.F."/>
            <person name="Baker D."/>
            <person name="Gharbi K."/>
            <person name="Hall N."/>
            <person name="Watson M."/>
            <person name="Adriaenssens E.M."/>
            <person name="Foster-Nyarko E."/>
            <person name="Jarju S."/>
            <person name="Secka A."/>
            <person name="Antonio M."/>
            <person name="Oren A."/>
            <person name="Chaudhuri R.R."/>
            <person name="La Ragione R."/>
            <person name="Hildebrand F."/>
            <person name="Pallen M.J."/>
        </authorList>
    </citation>
    <scope>NUCLEOTIDE SEQUENCE</scope>
    <source>
        <strain evidence="8">CHK158-818</strain>
    </source>
</reference>
<dbReference type="PANTHER" id="PTHR32338:SF10">
    <property type="entry name" value="N-ACETYL-GAMMA-GLUTAMYL-PHOSPHATE REDUCTASE, CHLOROPLASTIC-RELATED"/>
    <property type="match status" value="1"/>
</dbReference>
<reference evidence="8" key="1">
    <citation type="submission" date="2020-10" db="EMBL/GenBank/DDBJ databases">
        <authorList>
            <person name="Gilroy R."/>
        </authorList>
    </citation>
    <scope>NUCLEOTIDE SEQUENCE</scope>
    <source>
        <strain evidence="8">CHK158-818</strain>
    </source>
</reference>
<keyword evidence="5" id="KW-0963">Cytoplasm</keyword>
<accession>A0A9D1M783</accession>
<dbReference type="PROSITE" id="PS01224">
    <property type="entry name" value="ARGC"/>
    <property type="match status" value="1"/>
</dbReference>
<dbReference type="AlphaFoldDB" id="A0A9D1M783"/>
<comment type="function">
    <text evidence="5">Catalyzes the NADPH-dependent reduction of N-acetyl-5-glutamyl phosphate to yield N-acetyl-L-glutamate 5-semialdehyde.</text>
</comment>
<proteinExistence type="inferred from homology"/>
<keyword evidence="2 5" id="KW-0028">Amino-acid biosynthesis</keyword>
<dbReference type="GO" id="GO:0005737">
    <property type="term" value="C:cytoplasm"/>
    <property type="evidence" value="ECO:0007669"/>
    <property type="project" value="UniProtKB-SubCell"/>
</dbReference>
<comment type="similarity">
    <text evidence="5">Belongs to the NAGSA dehydrogenase family. Type 1 subfamily.</text>
</comment>
<keyword evidence="1 5" id="KW-0055">Arginine biosynthesis</keyword>
<evidence type="ECO:0000313" key="8">
    <source>
        <dbReference type="EMBL" id="HIU54855.1"/>
    </source>
</evidence>
<dbReference type="GO" id="GO:0006526">
    <property type="term" value="P:L-arginine biosynthetic process"/>
    <property type="evidence" value="ECO:0007669"/>
    <property type="project" value="UniProtKB-UniRule"/>
</dbReference>
<evidence type="ECO:0000256" key="4">
    <source>
        <dbReference type="ARBA" id="ARBA00023002"/>
    </source>
</evidence>
<evidence type="ECO:0000256" key="1">
    <source>
        <dbReference type="ARBA" id="ARBA00022571"/>
    </source>
</evidence>
<evidence type="ECO:0000256" key="3">
    <source>
        <dbReference type="ARBA" id="ARBA00022857"/>
    </source>
</evidence>